<dbReference type="AlphaFoldDB" id="A0A5N6Q0R2"/>
<reference evidence="7 8" key="1">
    <citation type="submission" date="2019-05" db="EMBL/GenBank/DDBJ databases">
        <title>Mikania micrantha, genome provides insights into the molecular mechanism of rapid growth.</title>
        <authorList>
            <person name="Liu B."/>
        </authorList>
    </citation>
    <scope>NUCLEOTIDE SEQUENCE [LARGE SCALE GENOMIC DNA]</scope>
    <source>
        <strain evidence="7">NLD-2019</strain>
        <tissue evidence="7">Leaf</tissue>
    </source>
</reference>
<evidence type="ECO:0000256" key="4">
    <source>
        <dbReference type="PROSITE-ProRule" id="PRU00176"/>
    </source>
</evidence>
<comment type="caution">
    <text evidence="7">The sequence shown here is derived from an EMBL/GenBank/DDBJ whole genome shotgun (WGS) entry which is preliminary data.</text>
</comment>
<dbReference type="PROSITE" id="PS50102">
    <property type="entry name" value="RRM"/>
    <property type="match status" value="1"/>
</dbReference>
<accession>A0A5N6Q0R2</accession>
<keyword evidence="1" id="KW-0507">mRNA processing</keyword>
<dbReference type="InterPro" id="IPR035979">
    <property type="entry name" value="RBD_domain_sf"/>
</dbReference>
<dbReference type="Proteomes" id="UP000326396">
    <property type="component" value="Linkage Group LG1"/>
</dbReference>
<feature type="region of interest" description="Disordered" evidence="5">
    <location>
        <begin position="123"/>
        <end position="280"/>
    </location>
</feature>
<dbReference type="GO" id="GO:0006397">
    <property type="term" value="P:mRNA processing"/>
    <property type="evidence" value="ECO:0007669"/>
    <property type="project" value="UniProtKB-KW"/>
</dbReference>
<keyword evidence="2" id="KW-0747">Spliceosome</keyword>
<protein>
    <recommendedName>
        <fullName evidence="6">RRM domain-containing protein</fullName>
    </recommendedName>
</protein>
<keyword evidence="8" id="KW-1185">Reference proteome</keyword>
<feature type="compositionally biased region" description="Basic and acidic residues" evidence="5">
    <location>
        <begin position="197"/>
        <end position="217"/>
    </location>
</feature>
<evidence type="ECO:0000256" key="5">
    <source>
        <dbReference type="SAM" id="MobiDB-lite"/>
    </source>
</evidence>
<dbReference type="InterPro" id="IPR000504">
    <property type="entry name" value="RRM_dom"/>
</dbReference>
<dbReference type="PANTHER" id="PTHR23147">
    <property type="entry name" value="SERINE/ARGININE RICH SPLICING FACTOR"/>
    <property type="match status" value="1"/>
</dbReference>
<keyword evidence="3" id="KW-0508">mRNA splicing</keyword>
<dbReference type="Gene3D" id="3.30.70.330">
    <property type="match status" value="1"/>
</dbReference>
<feature type="domain" description="RRM" evidence="6">
    <location>
        <begin position="46"/>
        <end position="124"/>
    </location>
</feature>
<organism evidence="7 8">
    <name type="scientific">Mikania micrantha</name>
    <name type="common">bitter vine</name>
    <dbReference type="NCBI Taxonomy" id="192012"/>
    <lineage>
        <taxon>Eukaryota</taxon>
        <taxon>Viridiplantae</taxon>
        <taxon>Streptophyta</taxon>
        <taxon>Embryophyta</taxon>
        <taxon>Tracheophyta</taxon>
        <taxon>Spermatophyta</taxon>
        <taxon>Magnoliopsida</taxon>
        <taxon>eudicotyledons</taxon>
        <taxon>Gunneridae</taxon>
        <taxon>Pentapetalae</taxon>
        <taxon>asterids</taxon>
        <taxon>campanulids</taxon>
        <taxon>Asterales</taxon>
        <taxon>Asteraceae</taxon>
        <taxon>Asteroideae</taxon>
        <taxon>Heliantheae alliance</taxon>
        <taxon>Eupatorieae</taxon>
        <taxon>Mikania</taxon>
    </lineage>
</organism>
<feature type="compositionally biased region" description="Low complexity" evidence="5">
    <location>
        <begin position="218"/>
        <end position="237"/>
    </location>
</feature>
<dbReference type="GO" id="GO:0003723">
    <property type="term" value="F:RNA binding"/>
    <property type="evidence" value="ECO:0007669"/>
    <property type="project" value="UniProtKB-UniRule"/>
</dbReference>
<sequence length="280" mass="32036">MGGRSYSPSPPRGGHGRRGRSPSPRGRYGGGYGGGSSRGRDRDLPTSLLVRNLRHDCRPEDLRRPFGQFGPLKDIYLPRDYYSGEPRGFGFVQFLDPADAAEAKYQMDAQVFQGRELTVVFAEENRKKPTDMRMRERRGGGRFNDRRRSPPRRYSRSPPPRRYSRSPPPRYTRSRSHSREYSPPPKRKQHGRSASPQEKRHSHERSLSQSPVRERSPPYDGSPRSRSRSPPYNGSRSQNRSPVRGRQAPRDLSRSRSPSPSPDARDYSRGEPDRDISPNP</sequence>
<dbReference type="GO" id="GO:0005681">
    <property type="term" value="C:spliceosomal complex"/>
    <property type="evidence" value="ECO:0007669"/>
    <property type="project" value="UniProtKB-KW"/>
</dbReference>
<evidence type="ECO:0000256" key="1">
    <source>
        <dbReference type="ARBA" id="ARBA00022664"/>
    </source>
</evidence>
<dbReference type="SUPFAM" id="SSF54928">
    <property type="entry name" value="RNA-binding domain, RBD"/>
    <property type="match status" value="1"/>
</dbReference>
<evidence type="ECO:0000256" key="2">
    <source>
        <dbReference type="ARBA" id="ARBA00022728"/>
    </source>
</evidence>
<keyword evidence="4" id="KW-0694">RNA-binding</keyword>
<evidence type="ECO:0000313" key="7">
    <source>
        <dbReference type="EMBL" id="KAD7478169.1"/>
    </source>
</evidence>
<feature type="compositionally biased region" description="Gly residues" evidence="5">
    <location>
        <begin position="27"/>
        <end position="37"/>
    </location>
</feature>
<evidence type="ECO:0000256" key="3">
    <source>
        <dbReference type="ARBA" id="ARBA00023187"/>
    </source>
</evidence>
<feature type="compositionally biased region" description="Pro residues" evidence="5">
    <location>
        <begin position="157"/>
        <end position="170"/>
    </location>
</feature>
<evidence type="ECO:0000313" key="8">
    <source>
        <dbReference type="Proteomes" id="UP000326396"/>
    </source>
</evidence>
<evidence type="ECO:0000259" key="6">
    <source>
        <dbReference type="PROSITE" id="PS50102"/>
    </source>
</evidence>
<proteinExistence type="predicted"/>
<gene>
    <name evidence="7" type="ORF">E3N88_01305</name>
</gene>
<feature type="compositionally biased region" description="Basic and acidic residues" evidence="5">
    <location>
        <begin position="123"/>
        <end position="148"/>
    </location>
</feature>
<dbReference type="EMBL" id="SZYD01000001">
    <property type="protein sequence ID" value="KAD7478169.1"/>
    <property type="molecule type" value="Genomic_DNA"/>
</dbReference>
<feature type="region of interest" description="Disordered" evidence="5">
    <location>
        <begin position="1"/>
        <end position="46"/>
    </location>
</feature>
<dbReference type="InterPro" id="IPR012677">
    <property type="entry name" value="Nucleotide-bd_a/b_plait_sf"/>
</dbReference>
<dbReference type="GO" id="GO:0008380">
    <property type="term" value="P:RNA splicing"/>
    <property type="evidence" value="ECO:0007669"/>
    <property type="project" value="UniProtKB-KW"/>
</dbReference>
<name>A0A5N6Q0R2_9ASTR</name>
<dbReference type="OrthoDB" id="439808at2759"/>
<feature type="compositionally biased region" description="Basic and acidic residues" evidence="5">
    <location>
        <begin position="263"/>
        <end position="280"/>
    </location>
</feature>
<dbReference type="Pfam" id="PF00076">
    <property type="entry name" value="RRM_1"/>
    <property type="match status" value="1"/>
</dbReference>
<dbReference type="InterPro" id="IPR050907">
    <property type="entry name" value="SRSF"/>
</dbReference>
<dbReference type="SMART" id="SM00360">
    <property type="entry name" value="RRM"/>
    <property type="match status" value="1"/>
</dbReference>